<proteinExistence type="predicted"/>
<protein>
    <recommendedName>
        <fullName evidence="3">Cell surface protein</fullName>
    </recommendedName>
</protein>
<reference evidence="1 2" key="1">
    <citation type="journal article" date="2017" name="Genome Announc.">
        <title>Draft Genome Sequences of Salinivibrio proteolyticus, Salinivibrio sharmensis, Salinivibrio siamensis, Salinivibrio costicola subsp. alcaliphilus, Salinivibrio costicola subsp. vallismortis, and 29 New Isolates Belonging to the Genus Salinivibrio.</title>
        <authorList>
            <person name="Lopez-Hermoso C."/>
            <person name="de la Haba R.R."/>
            <person name="Sanchez-Porro C."/>
            <person name="Bayliss S.C."/>
            <person name="Feil E.J."/>
            <person name="Ventosa A."/>
        </authorList>
    </citation>
    <scope>NUCLEOTIDE SEQUENCE [LARGE SCALE GENOMIC DNA]</scope>
    <source>
        <strain evidence="1 2">AL184</strain>
    </source>
</reference>
<dbReference type="RefSeq" id="WP_201258681.1">
    <property type="nucleotide sequence ID" value="NZ_MUEK01000066.1"/>
</dbReference>
<dbReference type="EMBL" id="MUEK01000066">
    <property type="protein sequence ID" value="OOE35247.1"/>
    <property type="molecule type" value="Genomic_DNA"/>
</dbReference>
<feature type="non-terminal residue" evidence="1">
    <location>
        <position position="1"/>
    </location>
</feature>
<accession>A0AB36JQ95</accession>
<sequence>SFADTTEAGAYGSLELVNGSWTYTLDQSAVQNLNAGDQVTDTITLNASDGTPQDIVITITGSEDAPEVTGSFVGSVTEGDVGDAAVTATGTLAISDVDDDDAPSFADTTEAGTYGSLELVNGNWTYTLDQSAVQNLDAGDQVTDTITLTASDNTQQDIVITITGTDDAPEVSGEFVGSVTEGDVGDAAVTASGTIAISD</sequence>
<comment type="caution">
    <text evidence="1">The sequence shown here is derived from an EMBL/GenBank/DDBJ whole genome shotgun (WGS) entry which is preliminary data.</text>
</comment>
<evidence type="ECO:0000313" key="1">
    <source>
        <dbReference type="EMBL" id="OOE35247.1"/>
    </source>
</evidence>
<dbReference type="InterPro" id="IPR013783">
    <property type="entry name" value="Ig-like_fold"/>
</dbReference>
<dbReference type="NCBIfam" id="TIGR01965">
    <property type="entry name" value="VCBS_repeat"/>
    <property type="match status" value="2"/>
</dbReference>
<organism evidence="1 2">
    <name type="scientific">Salinivibrio kushneri</name>
    <dbReference type="NCBI Taxonomy" id="1908198"/>
    <lineage>
        <taxon>Bacteria</taxon>
        <taxon>Pseudomonadati</taxon>
        <taxon>Pseudomonadota</taxon>
        <taxon>Gammaproteobacteria</taxon>
        <taxon>Vibrionales</taxon>
        <taxon>Vibrionaceae</taxon>
        <taxon>Salinivibrio</taxon>
    </lineage>
</organism>
<dbReference type="Proteomes" id="UP000189021">
    <property type="component" value="Unassembled WGS sequence"/>
</dbReference>
<feature type="non-terminal residue" evidence="1">
    <location>
        <position position="199"/>
    </location>
</feature>
<dbReference type="Gene3D" id="2.60.40.10">
    <property type="entry name" value="Immunoglobulins"/>
    <property type="match status" value="1"/>
</dbReference>
<name>A0AB36JQ95_9GAMM</name>
<keyword evidence="2" id="KW-1185">Reference proteome</keyword>
<evidence type="ECO:0000313" key="2">
    <source>
        <dbReference type="Proteomes" id="UP000189021"/>
    </source>
</evidence>
<evidence type="ECO:0008006" key="3">
    <source>
        <dbReference type="Google" id="ProtNLM"/>
    </source>
</evidence>
<dbReference type="InterPro" id="IPR010221">
    <property type="entry name" value="VCBS_dom"/>
</dbReference>
<gene>
    <name evidence="1" type="ORF">BZG00_15885</name>
</gene>
<dbReference type="AlphaFoldDB" id="A0AB36JQ95"/>